<evidence type="ECO:0000313" key="2">
    <source>
        <dbReference type="Proteomes" id="UP001153292"/>
    </source>
</evidence>
<evidence type="ECO:0008006" key="3">
    <source>
        <dbReference type="Google" id="ProtNLM"/>
    </source>
</evidence>
<proteinExistence type="predicted"/>
<dbReference type="EMBL" id="OU963895">
    <property type="protein sequence ID" value="CAH2985408.1"/>
    <property type="molecule type" value="Genomic_DNA"/>
</dbReference>
<dbReference type="Gene3D" id="3.80.10.10">
    <property type="entry name" value="Ribonuclease Inhibitor"/>
    <property type="match status" value="1"/>
</dbReference>
<reference evidence="1" key="1">
    <citation type="submission" date="2021-12" db="EMBL/GenBank/DDBJ databases">
        <authorList>
            <person name="King R."/>
        </authorList>
    </citation>
    <scope>NUCLEOTIDE SEQUENCE</scope>
</reference>
<dbReference type="Proteomes" id="UP001153292">
    <property type="component" value="Chromosome 2"/>
</dbReference>
<gene>
    <name evidence="1" type="ORF">CHILSU_LOCUS5241</name>
</gene>
<evidence type="ECO:0000313" key="1">
    <source>
        <dbReference type="EMBL" id="CAH2985408.1"/>
    </source>
</evidence>
<dbReference type="InterPro" id="IPR032675">
    <property type="entry name" value="LRR_dom_sf"/>
</dbReference>
<organism evidence="1 2">
    <name type="scientific">Chilo suppressalis</name>
    <name type="common">Asiatic rice borer moth</name>
    <dbReference type="NCBI Taxonomy" id="168631"/>
    <lineage>
        <taxon>Eukaryota</taxon>
        <taxon>Metazoa</taxon>
        <taxon>Ecdysozoa</taxon>
        <taxon>Arthropoda</taxon>
        <taxon>Hexapoda</taxon>
        <taxon>Insecta</taxon>
        <taxon>Pterygota</taxon>
        <taxon>Neoptera</taxon>
        <taxon>Endopterygota</taxon>
        <taxon>Lepidoptera</taxon>
        <taxon>Glossata</taxon>
        <taxon>Ditrysia</taxon>
        <taxon>Pyraloidea</taxon>
        <taxon>Crambidae</taxon>
        <taxon>Crambinae</taxon>
        <taxon>Chilo</taxon>
    </lineage>
</organism>
<protein>
    <recommendedName>
        <fullName evidence="3">BTB domain-containing protein</fullName>
    </recommendedName>
</protein>
<sequence length="332" mass="38973">MATLCRKFRWSITRRSSVNKMEREQCQMNKIIVSDQLININRFDYFKRKTFFRILGNILSFQDNLQLVSFENLCCKRLEGVHLIQQLACFNSRTLKYLFLWRFVLPNENPILVNYSYITGSGLYIPRPPTKQCFLRSLGELRHLRLLALEYCYIADGTGGALIALLPVIKRPHFRLQLICREEQTPGRADAALGVGGYDIPDTAWRRVSIACPDLYLMMAFFRIRDYNNIRRFLSPSLPLREVHLQLGIDLKTRQREDSDLTCFFQHMAFHFGNNLGTLSVHQWRFTTFPLRRVFELMPHLVRFIYTGYVEDEVDLKRMLQMVACGVCDSKC</sequence>
<name>A0ABN8L8M5_CHISP</name>
<keyword evidence="2" id="KW-1185">Reference proteome</keyword>
<accession>A0ABN8L8M5</accession>